<dbReference type="STRING" id="696762.PFRI_37230"/>
<comment type="caution">
    <text evidence="1">The sequence shown here is derived from an EMBL/GenBank/DDBJ whole genome shotgun (WGS) entry which is preliminary data.</text>
</comment>
<proteinExistence type="predicted"/>
<keyword evidence="2" id="KW-1185">Reference proteome</keyword>
<sequence length="32" mass="3707">MVRVWVCGLKFEMPDVVVKRMQKTVGEVVQTL</sequence>
<name>A0A1L9NS38_9RHOB</name>
<reference evidence="1 2" key="1">
    <citation type="submission" date="2016-10" db="EMBL/GenBank/DDBJ databases">
        <title>Genome sequence of Planktotalea frisia SH6-1.</title>
        <authorList>
            <person name="Poehlein A."/>
            <person name="Bakenhus I."/>
            <person name="Voget S."/>
            <person name="Brinkhoff T."/>
            <person name="Simon M."/>
        </authorList>
    </citation>
    <scope>NUCLEOTIDE SEQUENCE [LARGE SCALE GENOMIC DNA]</scope>
    <source>
        <strain evidence="1 2">SH6-1</strain>
    </source>
</reference>
<organism evidence="1 2">
    <name type="scientific">Planktotalea frisia</name>
    <dbReference type="NCBI Taxonomy" id="696762"/>
    <lineage>
        <taxon>Bacteria</taxon>
        <taxon>Pseudomonadati</taxon>
        <taxon>Pseudomonadota</taxon>
        <taxon>Alphaproteobacteria</taxon>
        <taxon>Rhodobacterales</taxon>
        <taxon>Paracoccaceae</taxon>
        <taxon>Planktotalea</taxon>
    </lineage>
</organism>
<dbReference type="Proteomes" id="UP000184514">
    <property type="component" value="Unassembled WGS sequence"/>
</dbReference>
<accession>A0A1L9NS38</accession>
<evidence type="ECO:0000313" key="2">
    <source>
        <dbReference type="Proteomes" id="UP000184514"/>
    </source>
</evidence>
<gene>
    <name evidence="1" type="ORF">PFRI_37230</name>
</gene>
<dbReference type="EMBL" id="MLCB01000201">
    <property type="protein sequence ID" value="OJI92128.1"/>
    <property type="molecule type" value="Genomic_DNA"/>
</dbReference>
<evidence type="ECO:0000313" key="1">
    <source>
        <dbReference type="EMBL" id="OJI92128.1"/>
    </source>
</evidence>
<dbReference type="AlphaFoldDB" id="A0A1L9NS38"/>
<protein>
    <submittedName>
        <fullName evidence="1">Uncharacterized protein</fullName>
    </submittedName>
</protein>